<accession>Q0PIA9</accession>
<evidence type="ECO:0000259" key="1">
    <source>
        <dbReference type="Pfam" id="PF00961"/>
    </source>
</evidence>
<dbReference type="SUPFAM" id="SSF55608">
    <property type="entry name" value="Homing endonucleases"/>
    <property type="match status" value="2"/>
</dbReference>
<dbReference type="Gene3D" id="3.10.28.10">
    <property type="entry name" value="Homing endonucleases"/>
    <property type="match status" value="2"/>
</dbReference>
<proteinExistence type="predicted"/>
<feature type="domain" description="Homing endonuclease LAGLIDADG" evidence="1">
    <location>
        <begin position="102"/>
        <end position="198"/>
    </location>
</feature>
<sequence length="223" mass="25431">MFTTTTQVLRSSETARGKSWQWLIGFIESKSCLSVARKSHNTEELSLSVSRPLKDIQVLYYIKGLLGPGHVKLLTIGKYYVANKKLLMNIFPLKCSSDGARLAGLVDGEGVFLVSFKHNPKAPKKKNVGFSLIISQVKGVVLEPFFDKLGGRIRKNDKGDTLKWEIREKEDLIRAVRLFKKYSLWTKKRVDFLKWCKTLELTNYKSGLRYSPNHGESFGRETL</sequence>
<dbReference type="PANTHER" id="PTHR36181">
    <property type="entry name" value="INTRON-ENCODED ENDONUCLEASE AI3-RELATED"/>
    <property type="match status" value="1"/>
</dbReference>
<dbReference type="AlphaFoldDB" id="Q0PIA9"/>
<dbReference type="InterPro" id="IPR027434">
    <property type="entry name" value="Homing_endonucl"/>
</dbReference>
<keyword evidence="2" id="KW-0255">Endonuclease</keyword>
<dbReference type="InterPro" id="IPR051289">
    <property type="entry name" value="LAGLIDADG_Endonuclease"/>
</dbReference>
<protein>
    <submittedName>
        <fullName evidence="2">Homing endonuclease</fullName>
    </submittedName>
</protein>
<keyword evidence="2" id="KW-0378">Hydrolase</keyword>
<reference evidence="2" key="1">
    <citation type="journal article" date="2006" name="PLoS ONE">
        <title>Invasion and persistence of a selfish gene in the cnidaria.</title>
        <authorList>
            <person name="Goddard M.R."/>
            <person name="Leigh J."/>
            <person name="Roger A.J."/>
            <person name="Pemberton A.J."/>
        </authorList>
    </citation>
    <scope>NUCLEOTIDE SEQUENCE</scope>
</reference>
<dbReference type="EMBL" id="DQ831338">
    <property type="protein sequence ID" value="ABH07927.1"/>
    <property type="molecule type" value="Genomic_DNA"/>
</dbReference>
<keyword evidence="2" id="KW-0496">Mitochondrion</keyword>
<keyword evidence="2" id="KW-0540">Nuclease</keyword>
<dbReference type="Pfam" id="PF00961">
    <property type="entry name" value="LAGLIDADG_1"/>
    <property type="match status" value="1"/>
</dbReference>
<dbReference type="GO" id="GO:0005739">
    <property type="term" value="C:mitochondrion"/>
    <property type="evidence" value="ECO:0007669"/>
    <property type="project" value="UniProtKB-ARBA"/>
</dbReference>
<dbReference type="GO" id="GO:0004519">
    <property type="term" value="F:endonuclease activity"/>
    <property type="evidence" value="ECO:0007669"/>
    <property type="project" value="UniProtKB-KW"/>
</dbReference>
<organism evidence="2">
    <name type="scientific">Actinothoe sphyrodeta</name>
    <dbReference type="NCBI Taxonomy" id="396347"/>
    <lineage>
        <taxon>Eukaryota</taxon>
        <taxon>Metazoa</taxon>
        <taxon>Cnidaria</taxon>
        <taxon>Anthozoa</taxon>
        <taxon>Hexacorallia</taxon>
        <taxon>Actiniaria</taxon>
        <taxon>Sagartiidae</taxon>
        <taxon>Actinothoe</taxon>
    </lineage>
</organism>
<dbReference type="InterPro" id="IPR004860">
    <property type="entry name" value="LAGLIDADG_dom"/>
</dbReference>
<dbReference type="PANTHER" id="PTHR36181:SF4">
    <property type="entry name" value="LAGLIDADG ENDONUCLEASE"/>
    <property type="match status" value="1"/>
</dbReference>
<gene>
    <name evidence="2" type="primary">HEG</name>
</gene>
<name>Q0PIA9_9CNID</name>
<geneLocation type="mitochondrion" evidence="2"/>
<evidence type="ECO:0000313" key="2">
    <source>
        <dbReference type="EMBL" id="ABH07927.1"/>
    </source>
</evidence>